<dbReference type="PROSITE" id="PS51296">
    <property type="entry name" value="RIESKE"/>
    <property type="match status" value="1"/>
</dbReference>
<sequence length="490" mass="52483">MTSLWLAEAPPIPTDDFLPGAHYDEVIVGAGLTGLVSALLLARSGRRVAVLEARTVGAVSTGNTTAKLSLLQGTQLSKIRSTLYQSATQAYVDGATAGFDWLLRYCELRGVPVERRDAYTYAATPDGAAQVEREYEVARSTGLPVQRVNDVELPFPTFGAVLLPDQAQFDPLRVLAALAEDVRALGGVIHEGARVTRVAASSPTRVVTSLGDLAAERVILATGTPILDRGLYFAKLSAHRSYALSARVPEEQLPDGMFLGAETPTRSIRTHGDLLLTGGNGHAVGRHPSPQRAADELLDWTLRYWPGADVTHTWSAQDYSTPHHVAFVGFLPRGRGRIYLATGYEKWGMTGAVTSALTLHADLLGGRTDWQRTLHRRFTTPEAIGRGIGENAAVGWWYLKGYAHALSTPLPQTSPAEGEGVVGRRGVRPVGLSTVDATTCAVSAVCPHLGAALTWNDAERSWDCPAHGSRFSASGTRLEGPATRDLTPVN</sequence>
<dbReference type="Gene3D" id="2.102.10.10">
    <property type="entry name" value="Rieske [2Fe-2S] iron-sulphur domain"/>
    <property type="match status" value="1"/>
</dbReference>
<evidence type="ECO:0000256" key="3">
    <source>
        <dbReference type="ARBA" id="ARBA00023004"/>
    </source>
</evidence>
<gene>
    <name evidence="7" type="ORF">EYE40_02685</name>
</gene>
<dbReference type="InterPro" id="IPR017941">
    <property type="entry name" value="Rieske_2Fe-2S"/>
</dbReference>
<reference evidence="8" key="1">
    <citation type="submission" date="2019-02" db="EMBL/GenBank/DDBJ databases">
        <title>Glaciihabitans arcticus sp. nov., a psychrotolerant bacterium isolated from polar soil.</title>
        <authorList>
            <person name="Dahal R.H."/>
        </authorList>
    </citation>
    <scope>NUCLEOTIDE SEQUENCE [LARGE SCALE GENOMIC DNA]</scope>
    <source>
        <strain evidence="8">RP-3-7</strain>
    </source>
</reference>
<keyword evidence="2" id="KW-0479">Metal-binding</keyword>
<dbReference type="Proteomes" id="UP000294194">
    <property type="component" value="Unassembled WGS sequence"/>
</dbReference>
<dbReference type="Gene3D" id="3.50.50.60">
    <property type="entry name" value="FAD/NAD(P)-binding domain"/>
    <property type="match status" value="1"/>
</dbReference>
<evidence type="ECO:0000313" key="7">
    <source>
        <dbReference type="EMBL" id="TBN56391.1"/>
    </source>
</evidence>
<dbReference type="SUPFAM" id="SSF51905">
    <property type="entry name" value="FAD/NAD(P)-binding domain"/>
    <property type="match status" value="1"/>
</dbReference>
<proteinExistence type="predicted"/>
<dbReference type="EMBL" id="SISG01000001">
    <property type="protein sequence ID" value="TBN56391.1"/>
    <property type="molecule type" value="Genomic_DNA"/>
</dbReference>
<dbReference type="GO" id="GO:0016020">
    <property type="term" value="C:membrane"/>
    <property type="evidence" value="ECO:0007669"/>
    <property type="project" value="InterPro"/>
</dbReference>
<dbReference type="GO" id="GO:0016705">
    <property type="term" value="F:oxidoreductase activity, acting on paired donors, with incorporation or reduction of molecular oxygen"/>
    <property type="evidence" value="ECO:0007669"/>
    <property type="project" value="UniProtKB-ARBA"/>
</dbReference>
<keyword evidence="8" id="KW-1185">Reference proteome</keyword>
<evidence type="ECO:0000259" key="6">
    <source>
        <dbReference type="PROSITE" id="PS51296"/>
    </source>
</evidence>
<evidence type="ECO:0000256" key="1">
    <source>
        <dbReference type="ARBA" id="ARBA00022714"/>
    </source>
</evidence>
<keyword evidence="4" id="KW-0411">Iron-sulfur</keyword>
<evidence type="ECO:0000256" key="4">
    <source>
        <dbReference type="ARBA" id="ARBA00023014"/>
    </source>
</evidence>
<keyword evidence="5" id="KW-1015">Disulfide bond</keyword>
<dbReference type="GO" id="GO:0004497">
    <property type="term" value="F:monooxygenase activity"/>
    <property type="evidence" value="ECO:0007669"/>
    <property type="project" value="UniProtKB-ARBA"/>
</dbReference>
<dbReference type="InterPro" id="IPR006076">
    <property type="entry name" value="FAD-dep_OxRdtase"/>
</dbReference>
<dbReference type="Pfam" id="PF00355">
    <property type="entry name" value="Rieske"/>
    <property type="match status" value="1"/>
</dbReference>
<dbReference type="InterPro" id="IPR036922">
    <property type="entry name" value="Rieske_2Fe-2S_sf"/>
</dbReference>
<dbReference type="AlphaFoldDB" id="A0A4Q9GNT8"/>
<dbReference type="PANTHER" id="PTHR13847">
    <property type="entry name" value="SARCOSINE DEHYDROGENASE-RELATED"/>
    <property type="match status" value="1"/>
</dbReference>
<dbReference type="GO" id="GO:0046872">
    <property type="term" value="F:metal ion binding"/>
    <property type="evidence" value="ECO:0007669"/>
    <property type="project" value="UniProtKB-KW"/>
</dbReference>
<dbReference type="Gene3D" id="3.30.9.10">
    <property type="entry name" value="D-Amino Acid Oxidase, subunit A, domain 2"/>
    <property type="match status" value="1"/>
</dbReference>
<dbReference type="InterPro" id="IPR036188">
    <property type="entry name" value="FAD/NAD-bd_sf"/>
</dbReference>
<accession>A0A4Q9GNT8</accession>
<evidence type="ECO:0000256" key="5">
    <source>
        <dbReference type="ARBA" id="ARBA00023157"/>
    </source>
</evidence>
<dbReference type="RefSeq" id="WP_130980501.1">
    <property type="nucleotide sequence ID" value="NZ_SISG01000001.1"/>
</dbReference>
<feature type="domain" description="Rieske" evidence="6">
    <location>
        <begin position="401"/>
        <end position="490"/>
    </location>
</feature>
<organism evidence="7 8">
    <name type="scientific">Glaciihabitans arcticus</name>
    <dbReference type="NCBI Taxonomy" id="2668039"/>
    <lineage>
        <taxon>Bacteria</taxon>
        <taxon>Bacillati</taxon>
        <taxon>Actinomycetota</taxon>
        <taxon>Actinomycetes</taxon>
        <taxon>Micrococcales</taxon>
        <taxon>Microbacteriaceae</taxon>
        <taxon>Glaciihabitans</taxon>
    </lineage>
</organism>
<dbReference type="PRINTS" id="PR00162">
    <property type="entry name" value="RIESKE"/>
</dbReference>
<evidence type="ECO:0000313" key="8">
    <source>
        <dbReference type="Proteomes" id="UP000294194"/>
    </source>
</evidence>
<dbReference type="InterPro" id="IPR005805">
    <property type="entry name" value="Rieske_Fe-S_prot_C"/>
</dbReference>
<dbReference type="PANTHER" id="PTHR13847:SF274">
    <property type="entry name" value="RIESKE 2FE-2S IRON-SULFUR PROTEIN YHFW-RELATED"/>
    <property type="match status" value="1"/>
</dbReference>
<keyword evidence="1" id="KW-0001">2Fe-2S</keyword>
<evidence type="ECO:0000256" key="2">
    <source>
        <dbReference type="ARBA" id="ARBA00022723"/>
    </source>
</evidence>
<dbReference type="GO" id="GO:0005737">
    <property type="term" value="C:cytoplasm"/>
    <property type="evidence" value="ECO:0007669"/>
    <property type="project" value="TreeGrafter"/>
</dbReference>
<dbReference type="GO" id="GO:0051537">
    <property type="term" value="F:2 iron, 2 sulfur cluster binding"/>
    <property type="evidence" value="ECO:0007669"/>
    <property type="project" value="UniProtKB-KW"/>
</dbReference>
<name>A0A4Q9GNT8_9MICO</name>
<dbReference type="Pfam" id="PF01266">
    <property type="entry name" value="DAO"/>
    <property type="match status" value="1"/>
</dbReference>
<protein>
    <submittedName>
        <fullName evidence="7">FAD-dependent oxidoreductase</fullName>
    </submittedName>
</protein>
<keyword evidence="3" id="KW-0408">Iron</keyword>
<comment type="caution">
    <text evidence="7">The sequence shown here is derived from an EMBL/GenBank/DDBJ whole genome shotgun (WGS) entry which is preliminary data.</text>
</comment>
<dbReference type="SUPFAM" id="SSF50022">
    <property type="entry name" value="ISP domain"/>
    <property type="match status" value="1"/>
</dbReference>